<dbReference type="OrthoDB" id="9781654at2"/>
<evidence type="ECO:0000256" key="9">
    <source>
        <dbReference type="SAM" id="MobiDB-lite"/>
    </source>
</evidence>
<protein>
    <recommendedName>
        <fullName evidence="8">D-lyxose ketol-isomerase</fullName>
        <ecNumber evidence="8">5.3.1.15</ecNumber>
    </recommendedName>
</protein>
<evidence type="ECO:0000256" key="5">
    <source>
        <dbReference type="ARBA" id="ARBA00023277"/>
    </source>
</evidence>
<evidence type="ECO:0000256" key="2">
    <source>
        <dbReference type="ARBA" id="ARBA00022723"/>
    </source>
</evidence>
<feature type="region of interest" description="Disordered" evidence="9">
    <location>
        <begin position="157"/>
        <end position="182"/>
    </location>
</feature>
<dbReference type="Pfam" id="PF07385">
    <property type="entry name" value="Lyx_isomer"/>
    <property type="match status" value="1"/>
</dbReference>
<feature type="compositionally biased region" description="Basic and acidic residues" evidence="9">
    <location>
        <begin position="170"/>
        <end position="182"/>
    </location>
</feature>
<comment type="catalytic activity">
    <reaction evidence="6">
        <text>D-lyxose = D-xylulose</text>
        <dbReference type="Rhea" id="RHEA:14201"/>
        <dbReference type="ChEBI" id="CHEBI:16789"/>
        <dbReference type="ChEBI" id="CHEBI:17140"/>
        <dbReference type="EC" id="5.3.1.15"/>
    </reaction>
</comment>
<dbReference type="AlphaFoldDB" id="A0A4R7Z5Q8"/>
<gene>
    <name evidence="10" type="ORF">C8C77_105134</name>
</gene>
<name>A0A4R7Z5Q8_9FIRM</name>
<keyword evidence="4" id="KW-0413">Isomerase</keyword>
<proteinExistence type="inferred from homology"/>
<dbReference type="RefSeq" id="WP_111570733.1">
    <property type="nucleotide sequence ID" value="NZ_QLME01000001.1"/>
</dbReference>
<evidence type="ECO:0000256" key="7">
    <source>
        <dbReference type="ARBA" id="ARBA00044951"/>
    </source>
</evidence>
<comment type="caution">
    <text evidence="10">The sequence shown here is derived from an EMBL/GenBank/DDBJ whole genome shotgun (WGS) entry which is preliminary data.</text>
</comment>
<dbReference type="InterPro" id="IPR014710">
    <property type="entry name" value="RmlC-like_jellyroll"/>
</dbReference>
<dbReference type="SUPFAM" id="SSF51182">
    <property type="entry name" value="RmlC-like cupins"/>
    <property type="match status" value="1"/>
</dbReference>
<dbReference type="Proteomes" id="UP000294697">
    <property type="component" value="Unassembled WGS sequence"/>
</dbReference>
<comment type="cofactor">
    <cofactor evidence="1">
        <name>Mn(2+)</name>
        <dbReference type="ChEBI" id="CHEBI:29035"/>
    </cofactor>
</comment>
<evidence type="ECO:0000256" key="1">
    <source>
        <dbReference type="ARBA" id="ARBA00001936"/>
    </source>
</evidence>
<keyword evidence="2" id="KW-0479">Metal-binding</keyword>
<organism evidence="10 11">
    <name type="scientific">Halanaerobium saccharolyticum</name>
    <dbReference type="NCBI Taxonomy" id="43595"/>
    <lineage>
        <taxon>Bacteria</taxon>
        <taxon>Bacillati</taxon>
        <taxon>Bacillota</taxon>
        <taxon>Clostridia</taxon>
        <taxon>Halanaerobiales</taxon>
        <taxon>Halanaerobiaceae</taxon>
        <taxon>Halanaerobium</taxon>
    </lineage>
</organism>
<evidence type="ECO:0000313" key="10">
    <source>
        <dbReference type="EMBL" id="TDW06498.1"/>
    </source>
</evidence>
<sequence length="182" mass="20969">MLNSEKLTELRKKTIDYFDKAHIVLTEQEKKNIEIADFGLNDLERTGLQLVTYVNNDRYCAKEMVLFPDQCCPEHKHPARGDSEPGKRETFRCRYGKVYLYVDGESSDNLSTNPPEGEEQYFTVSKEIILNPGEQYTIAPNTLHWFKAGEDGAVVSEFSSNSEDESDIFTDPRIKRIPDYED</sequence>
<evidence type="ECO:0000256" key="4">
    <source>
        <dbReference type="ARBA" id="ARBA00023235"/>
    </source>
</evidence>
<evidence type="ECO:0000256" key="3">
    <source>
        <dbReference type="ARBA" id="ARBA00023211"/>
    </source>
</evidence>
<evidence type="ECO:0000256" key="8">
    <source>
        <dbReference type="ARBA" id="ARBA00044972"/>
    </source>
</evidence>
<accession>A0A4R7Z5Q8</accession>
<reference evidence="10 11" key="1">
    <citation type="submission" date="2019-03" db="EMBL/GenBank/DDBJ databases">
        <title>Subsurface microbial communities from deep shales in Ohio and West Virginia, USA.</title>
        <authorList>
            <person name="Wrighton K."/>
        </authorList>
    </citation>
    <scope>NUCLEOTIDE SEQUENCE [LARGE SCALE GENOMIC DNA]</scope>
    <source>
        <strain evidence="10 11">MSL9.2</strain>
    </source>
</reference>
<comment type="similarity">
    <text evidence="7">Belongs to the D-lyxose ketol-isomerase family.</text>
</comment>
<dbReference type="EMBL" id="SODA01000005">
    <property type="protein sequence ID" value="TDW06498.1"/>
    <property type="molecule type" value="Genomic_DNA"/>
</dbReference>
<dbReference type="GO" id="GO:0046872">
    <property type="term" value="F:metal ion binding"/>
    <property type="evidence" value="ECO:0007669"/>
    <property type="project" value="UniProtKB-KW"/>
</dbReference>
<dbReference type="CDD" id="cd20308">
    <property type="entry name" value="cupin_YdaE"/>
    <property type="match status" value="1"/>
</dbReference>
<dbReference type="InterPro" id="IPR011051">
    <property type="entry name" value="RmlC_Cupin_sf"/>
</dbReference>
<dbReference type="InterPro" id="IPR010864">
    <property type="entry name" value="D-lyxose_isomer"/>
</dbReference>
<evidence type="ECO:0000313" key="11">
    <source>
        <dbReference type="Proteomes" id="UP000294697"/>
    </source>
</evidence>
<evidence type="ECO:0000256" key="6">
    <source>
        <dbReference type="ARBA" id="ARBA00044907"/>
    </source>
</evidence>
<dbReference type="Gene3D" id="2.60.120.10">
    <property type="entry name" value="Jelly Rolls"/>
    <property type="match status" value="1"/>
</dbReference>
<dbReference type="EC" id="5.3.1.15" evidence="8"/>
<dbReference type="GO" id="GO:0047828">
    <property type="term" value="F:D-lyxose ketol-isomerase activity"/>
    <property type="evidence" value="ECO:0007669"/>
    <property type="project" value="UniProtKB-EC"/>
</dbReference>
<keyword evidence="3" id="KW-0464">Manganese</keyword>
<keyword evidence="5" id="KW-0119">Carbohydrate metabolism</keyword>